<gene>
    <name evidence="1" type="ORF">OCV61_12200</name>
</gene>
<accession>A0ABT2TXM0</accession>
<comment type="caution">
    <text evidence="1">The sequence shown here is derived from an EMBL/GenBank/DDBJ whole genome shotgun (WGS) entry which is preliminary data.</text>
</comment>
<reference evidence="1 2" key="1">
    <citation type="journal article" date="2021" name="ISME Commun">
        <title>Automated analysis of genomic sequences facilitates high-throughput and comprehensive description of bacteria.</title>
        <authorList>
            <person name="Hitch T.C.A."/>
        </authorList>
    </citation>
    <scope>NUCLEOTIDE SEQUENCE [LARGE SCALE GENOMIC DNA]</scope>
    <source>
        <strain evidence="1 2">Sanger_23</strain>
    </source>
</reference>
<organism evidence="1 2">
    <name type="scientific">Blautia ammoniilytica</name>
    <dbReference type="NCBI Taxonomy" id="2981782"/>
    <lineage>
        <taxon>Bacteria</taxon>
        <taxon>Bacillati</taxon>
        <taxon>Bacillota</taxon>
        <taxon>Clostridia</taxon>
        <taxon>Lachnospirales</taxon>
        <taxon>Lachnospiraceae</taxon>
        <taxon>Blautia</taxon>
    </lineage>
</organism>
<proteinExistence type="predicted"/>
<dbReference type="EMBL" id="JAOQJL010000025">
    <property type="protein sequence ID" value="MCU6766169.1"/>
    <property type="molecule type" value="Genomic_DNA"/>
</dbReference>
<evidence type="ECO:0000313" key="1">
    <source>
        <dbReference type="EMBL" id="MCU6766169.1"/>
    </source>
</evidence>
<dbReference type="RefSeq" id="WP_158422015.1">
    <property type="nucleotide sequence ID" value="NZ_JAOQJL010000025.1"/>
</dbReference>
<dbReference type="Proteomes" id="UP001652409">
    <property type="component" value="Unassembled WGS sequence"/>
</dbReference>
<protein>
    <recommendedName>
        <fullName evidence="3">XRE family transcriptional regulator</fullName>
    </recommendedName>
</protein>
<evidence type="ECO:0008006" key="3">
    <source>
        <dbReference type="Google" id="ProtNLM"/>
    </source>
</evidence>
<keyword evidence="2" id="KW-1185">Reference proteome</keyword>
<evidence type="ECO:0000313" key="2">
    <source>
        <dbReference type="Proteomes" id="UP001652409"/>
    </source>
</evidence>
<sequence length="410" mass="46962">MNYTNTPTVQMAQALHIDASLVSKWKTSSRNLSAKSIYFADVVDFFISLNTEDENYALKDAILSFYPLEDLSNETSLRATLVKILTHKNLNHPNADAPICSNKGTETTTWIYDDDEGQRAAISSLLDLAEAMNIPGELTFAEADSFIWMIHDEAYASEFCQWMISQSCVYLNSSVILKHQDLVRKLLDNCHHLFRNYKLLRFVNVVNDIYQFRKRGAVYAILSAPAFIAVEPDLMQKVLKANHVSKDKIALCLDINSKFREKTNHTDSSHRNSLFYIFRLESMIRRTMMPFISTSLSLLCDQSIHVDHRYYAQALRNIGDALLENDNLNVVLVTNSDKIQIPRVNCWCNQNSWIFQMDTEGFRLSDEPSIVGAISSHIERGMALIPSDRKERHSVSRYLYDFASEIDDIE</sequence>
<name>A0ABT2TXM0_9FIRM</name>